<sequence length="57" mass="6368">MQDSHGMCKTNAWSGASCLLTDRQIGCPVLKQKSLGMKMDCSPMVMVWNHIKLQSKI</sequence>
<reference evidence="1" key="2">
    <citation type="journal article" date="2015" name="Fish Shellfish Immunol.">
        <title>Early steps in the European eel (Anguilla anguilla)-Vibrio vulnificus interaction in the gills: Role of the RtxA13 toxin.</title>
        <authorList>
            <person name="Callol A."/>
            <person name="Pajuelo D."/>
            <person name="Ebbesson L."/>
            <person name="Teles M."/>
            <person name="MacKenzie S."/>
            <person name="Amaro C."/>
        </authorList>
    </citation>
    <scope>NUCLEOTIDE SEQUENCE</scope>
</reference>
<dbReference type="AlphaFoldDB" id="A0A0E9UEX3"/>
<organism evidence="1">
    <name type="scientific">Anguilla anguilla</name>
    <name type="common">European freshwater eel</name>
    <name type="synonym">Muraena anguilla</name>
    <dbReference type="NCBI Taxonomy" id="7936"/>
    <lineage>
        <taxon>Eukaryota</taxon>
        <taxon>Metazoa</taxon>
        <taxon>Chordata</taxon>
        <taxon>Craniata</taxon>
        <taxon>Vertebrata</taxon>
        <taxon>Euteleostomi</taxon>
        <taxon>Actinopterygii</taxon>
        <taxon>Neopterygii</taxon>
        <taxon>Teleostei</taxon>
        <taxon>Anguilliformes</taxon>
        <taxon>Anguillidae</taxon>
        <taxon>Anguilla</taxon>
    </lineage>
</organism>
<protein>
    <submittedName>
        <fullName evidence="1">Uncharacterized protein</fullName>
    </submittedName>
</protein>
<accession>A0A0E9UEX3</accession>
<evidence type="ECO:0000313" key="1">
    <source>
        <dbReference type="EMBL" id="JAH63755.1"/>
    </source>
</evidence>
<proteinExistence type="predicted"/>
<name>A0A0E9UEX3_ANGAN</name>
<reference evidence="1" key="1">
    <citation type="submission" date="2014-11" db="EMBL/GenBank/DDBJ databases">
        <authorList>
            <person name="Amaro Gonzalez C."/>
        </authorList>
    </citation>
    <scope>NUCLEOTIDE SEQUENCE</scope>
</reference>
<dbReference type="EMBL" id="GBXM01044822">
    <property type="protein sequence ID" value="JAH63755.1"/>
    <property type="molecule type" value="Transcribed_RNA"/>
</dbReference>